<reference evidence="1 3" key="2">
    <citation type="journal article" date="2014" name="BMC Genomics">
        <title>An improved genome release (version Mt4.0) for the model legume Medicago truncatula.</title>
        <authorList>
            <person name="Tang H."/>
            <person name="Krishnakumar V."/>
            <person name="Bidwell S."/>
            <person name="Rosen B."/>
            <person name="Chan A."/>
            <person name="Zhou S."/>
            <person name="Gentzbittel L."/>
            <person name="Childs K.L."/>
            <person name="Yandell M."/>
            <person name="Gundlach H."/>
            <person name="Mayer K.F."/>
            <person name="Schwartz D.C."/>
            <person name="Town C.D."/>
        </authorList>
    </citation>
    <scope>GENOME REANNOTATION</scope>
    <source>
        <strain evidence="2 3">cv. Jemalong A17</strain>
    </source>
</reference>
<keyword evidence="3" id="KW-1185">Reference proteome</keyword>
<dbReference type="AlphaFoldDB" id="G7KSL0"/>
<dbReference type="Proteomes" id="UP000002051">
    <property type="component" value="Unassembled WGS sequence"/>
</dbReference>
<proteinExistence type="predicted"/>
<evidence type="ECO:0000313" key="3">
    <source>
        <dbReference type="Proteomes" id="UP000002051"/>
    </source>
</evidence>
<accession>G7KSL0</accession>
<dbReference type="EMBL" id="CM001223">
    <property type="protein sequence ID" value="AES81310.1"/>
    <property type="molecule type" value="Genomic_DNA"/>
</dbReference>
<name>G7KSL0_MEDTR</name>
<gene>
    <name evidence="1" type="ordered locus">MTR_7g090840</name>
</gene>
<dbReference type="HOGENOM" id="CLU_2889208_0_0_1"/>
<organism evidence="1 3">
    <name type="scientific">Medicago truncatula</name>
    <name type="common">Barrel medic</name>
    <name type="synonym">Medicago tribuloides</name>
    <dbReference type="NCBI Taxonomy" id="3880"/>
    <lineage>
        <taxon>Eukaryota</taxon>
        <taxon>Viridiplantae</taxon>
        <taxon>Streptophyta</taxon>
        <taxon>Embryophyta</taxon>
        <taxon>Tracheophyta</taxon>
        <taxon>Spermatophyta</taxon>
        <taxon>Magnoliopsida</taxon>
        <taxon>eudicotyledons</taxon>
        <taxon>Gunneridae</taxon>
        <taxon>Pentapetalae</taxon>
        <taxon>rosids</taxon>
        <taxon>fabids</taxon>
        <taxon>Fabales</taxon>
        <taxon>Fabaceae</taxon>
        <taxon>Papilionoideae</taxon>
        <taxon>50 kb inversion clade</taxon>
        <taxon>NPAAA clade</taxon>
        <taxon>Hologalegina</taxon>
        <taxon>IRL clade</taxon>
        <taxon>Trifolieae</taxon>
        <taxon>Medicago</taxon>
    </lineage>
</organism>
<evidence type="ECO:0000313" key="2">
    <source>
        <dbReference type="EnsemblPlants" id="AES81310"/>
    </source>
</evidence>
<reference evidence="2" key="3">
    <citation type="submission" date="2015-04" db="UniProtKB">
        <authorList>
            <consortium name="EnsemblPlants"/>
        </authorList>
    </citation>
    <scope>IDENTIFICATION</scope>
    <source>
        <strain evidence="2">cv. Jemalong A17</strain>
    </source>
</reference>
<sequence>MVVNEGKVGTSCKVVREGSRVGKVTVFTISEWEPANTLIQALIGTLYRMTYKVERVEYLLFFP</sequence>
<dbReference type="EnsemblPlants" id="AES81310">
    <property type="protein sequence ID" value="AES81310"/>
    <property type="gene ID" value="MTR_7g090840"/>
</dbReference>
<dbReference type="PaxDb" id="3880-AES81310"/>
<protein>
    <submittedName>
        <fullName evidence="1 2">Uncharacterized protein</fullName>
    </submittedName>
</protein>
<evidence type="ECO:0000313" key="1">
    <source>
        <dbReference type="EMBL" id="AES81310.1"/>
    </source>
</evidence>
<reference evidence="1 3" key="1">
    <citation type="journal article" date="2011" name="Nature">
        <title>The Medicago genome provides insight into the evolution of rhizobial symbioses.</title>
        <authorList>
            <person name="Young N.D."/>
            <person name="Debelle F."/>
            <person name="Oldroyd G.E."/>
            <person name="Geurts R."/>
            <person name="Cannon S.B."/>
            <person name="Udvardi M.K."/>
            <person name="Benedito V.A."/>
            <person name="Mayer K.F."/>
            <person name="Gouzy J."/>
            <person name="Schoof H."/>
            <person name="Van de Peer Y."/>
            <person name="Proost S."/>
            <person name="Cook D.R."/>
            <person name="Meyers B.C."/>
            <person name="Spannagl M."/>
            <person name="Cheung F."/>
            <person name="De Mita S."/>
            <person name="Krishnakumar V."/>
            <person name="Gundlach H."/>
            <person name="Zhou S."/>
            <person name="Mudge J."/>
            <person name="Bharti A.K."/>
            <person name="Murray J.D."/>
            <person name="Naoumkina M.A."/>
            <person name="Rosen B."/>
            <person name="Silverstein K.A."/>
            <person name="Tang H."/>
            <person name="Rombauts S."/>
            <person name="Zhao P.X."/>
            <person name="Zhou P."/>
            <person name="Barbe V."/>
            <person name="Bardou P."/>
            <person name="Bechner M."/>
            <person name="Bellec A."/>
            <person name="Berger A."/>
            <person name="Berges H."/>
            <person name="Bidwell S."/>
            <person name="Bisseling T."/>
            <person name="Choisne N."/>
            <person name="Couloux A."/>
            <person name="Denny R."/>
            <person name="Deshpande S."/>
            <person name="Dai X."/>
            <person name="Doyle J.J."/>
            <person name="Dudez A.M."/>
            <person name="Farmer A.D."/>
            <person name="Fouteau S."/>
            <person name="Franken C."/>
            <person name="Gibelin C."/>
            <person name="Gish J."/>
            <person name="Goldstein S."/>
            <person name="Gonzalez A.J."/>
            <person name="Green P.J."/>
            <person name="Hallab A."/>
            <person name="Hartog M."/>
            <person name="Hua A."/>
            <person name="Humphray S.J."/>
            <person name="Jeong D.H."/>
            <person name="Jing Y."/>
            <person name="Jocker A."/>
            <person name="Kenton S.M."/>
            <person name="Kim D.J."/>
            <person name="Klee K."/>
            <person name="Lai H."/>
            <person name="Lang C."/>
            <person name="Lin S."/>
            <person name="Macmil S.L."/>
            <person name="Magdelenat G."/>
            <person name="Matthews L."/>
            <person name="McCorrison J."/>
            <person name="Monaghan E.L."/>
            <person name="Mun J.H."/>
            <person name="Najar F.Z."/>
            <person name="Nicholson C."/>
            <person name="Noirot C."/>
            <person name="O'Bleness M."/>
            <person name="Paule C.R."/>
            <person name="Poulain J."/>
            <person name="Prion F."/>
            <person name="Qin B."/>
            <person name="Qu C."/>
            <person name="Retzel E.F."/>
            <person name="Riddle C."/>
            <person name="Sallet E."/>
            <person name="Samain S."/>
            <person name="Samson N."/>
            <person name="Sanders I."/>
            <person name="Saurat O."/>
            <person name="Scarpelli C."/>
            <person name="Schiex T."/>
            <person name="Segurens B."/>
            <person name="Severin A.J."/>
            <person name="Sherrier D.J."/>
            <person name="Shi R."/>
            <person name="Sims S."/>
            <person name="Singer S.R."/>
            <person name="Sinharoy S."/>
            <person name="Sterck L."/>
            <person name="Viollet A."/>
            <person name="Wang B.B."/>
            <person name="Wang K."/>
            <person name="Wang M."/>
            <person name="Wang X."/>
            <person name="Warfsmann J."/>
            <person name="Weissenbach J."/>
            <person name="White D.D."/>
            <person name="White J.D."/>
            <person name="Wiley G.B."/>
            <person name="Wincker P."/>
            <person name="Xing Y."/>
            <person name="Yang L."/>
            <person name="Yao Z."/>
            <person name="Ying F."/>
            <person name="Zhai J."/>
            <person name="Zhou L."/>
            <person name="Zuber A."/>
            <person name="Denarie J."/>
            <person name="Dixon R.A."/>
            <person name="May G.D."/>
            <person name="Schwartz D.C."/>
            <person name="Rogers J."/>
            <person name="Quetier F."/>
            <person name="Town C.D."/>
            <person name="Roe B.A."/>
        </authorList>
    </citation>
    <scope>NUCLEOTIDE SEQUENCE [LARGE SCALE GENOMIC DNA]</scope>
    <source>
        <strain evidence="1">A17</strain>
        <strain evidence="2 3">cv. Jemalong A17</strain>
    </source>
</reference>